<dbReference type="InterPro" id="IPR000504">
    <property type="entry name" value="RRM_dom"/>
</dbReference>
<evidence type="ECO:0000256" key="1">
    <source>
        <dbReference type="ARBA" id="ARBA00004123"/>
    </source>
</evidence>
<dbReference type="Gene3D" id="3.30.70.330">
    <property type="match status" value="2"/>
</dbReference>
<dbReference type="InterPro" id="IPR036388">
    <property type="entry name" value="WH-like_DNA-bd_sf"/>
</dbReference>
<reference evidence="9" key="1">
    <citation type="submission" date="2020-03" db="EMBL/GenBank/DDBJ databases">
        <title>Transcriptomic Profiling of the Digestive Tract of the Rat Flea, Xenopsylla cheopis, Following Blood Feeding and Infection with Yersinia pestis.</title>
        <authorList>
            <person name="Bland D.M."/>
            <person name="Martens C.A."/>
            <person name="Virtaneva K."/>
            <person name="Kanakabandi K."/>
            <person name="Long D."/>
            <person name="Rosenke R."/>
            <person name="Saturday G.A."/>
            <person name="Hoyt F.H."/>
            <person name="Bruno D.P."/>
            <person name="Ribeiro J.M.C."/>
            <person name="Hinnebusch J."/>
        </authorList>
    </citation>
    <scope>NUCLEOTIDE SEQUENCE</scope>
</reference>
<dbReference type="GO" id="GO:0005829">
    <property type="term" value="C:cytosol"/>
    <property type="evidence" value="ECO:0007669"/>
    <property type="project" value="TreeGrafter"/>
</dbReference>
<dbReference type="InterPro" id="IPR035979">
    <property type="entry name" value="RBD_domain_sf"/>
</dbReference>
<feature type="region of interest" description="Disordered" evidence="5">
    <location>
        <begin position="370"/>
        <end position="416"/>
    </location>
</feature>
<dbReference type="AlphaFoldDB" id="A0A6M2DCZ8"/>
<dbReference type="CDD" id="cd12291">
    <property type="entry name" value="RRM1_La"/>
    <property type="match status" value="1"/>
</dbReference>
<comment type="subcellular location">
    <subcellularLocation>
        <location evidence="1">Nucleus</location>
    </subcellularLocation>
</comment>
<feature type="domain" description="XRRM" evidence="8">
    <location>
        <begin position="273"/>
        <end position="396"/>
    </location>
</feature>
<dbReference type="SUPFAM" id="SSF54928">
    <property type="entry name" value="RNA-binding domain, RBD"/>
    <property type="match status" value="1"/>
</dbReference>
<dbReference type="SMART" id="SM00715">
    <property type="entry name" value="LA"/>
    <property type="match status" value="1"/>
</dbReference>
<feature type="domain" description="RRM" evidence="6">
    <location>
        <begin position="167"/>
        <end position="257"/>
    </location>
</feature>
<keyword evidence="2 4" id="KW-0694">RNA-binding</keyword>
<dbReference type="PROSITE" id="PS50102">
    <property type="entry name" value="RRM"/>
    <property type="match status" value="1"/>
</dbReference>
<dbReference type="GO" id="GO:0010494">
    <property type="term" value="C:cytoplasmic stress granule"/>
    <property type="evidence" value="ECO:0007669"/>
    <property type="project" value="TreeGrafter"/>
</dbReference>
<evidence type="ECO:0000259" key="6">
    <source>
        <dbReference type="PROSITE" id="PS50102"/>
    </source>
</evidence>
<dbReference type="CDD" id="cd12541">
    <property type="entry name" value="RRM2_La"/>
    <property type="match status" value="1"/>
</dbReference>
<dbReference type="InterPro" id="IPR045180">
    <property type="entry name" value="La_dom_prot"/>
</dbReference>
<dbReference type="GO" id="GO:0005634">
    <property type="term" value="C:nucleus"/>
    <property type="evidence" value="ECO:0007669"/>
    <property type="project" value="UniProtKB-SubCell"/>
</dbReference>
<dbReference type="InterPro" id="IPR036390">
    <property type="entry name" value="WH_DNA-bd_sf"/>
</dbReference>
<dbReference type="GO" id="GO:0045727">
    <property type="term" value="P:positive regulation of translation"/>
    <property type="evidence" value="ECO:0007669"/>
    <property type="project" value="TreeGrafter"/>
</dbReference>
<feature type="domain" description="HTH La-type RNA-binding" evidence="7">
    <location>
        <begin position="63"/>
        <end position="155"/>
    </location>
</feature>
<dbReference type="CDD" id="cd08028">
    <property type="entry name" value="LARP_3"/>
    <property type="match status" value="1"/>
</dbReference>
<dbReference type="SMART" id="SM00360">
    <property type="entry name" value="RRM"/>
    <property type="match status" value="2"/>
</dbReference>
<evidence type="ECO:0000259" key="7">
    <source>
        <dbReference type="PROSITE" id="PS50961"/>
    </source>
</evidence>
<evidence type="ECO:0000256" key="4">
    <source>
        <dbReference type="PROSITE-ProRule" id="PRU00332"/>
    </source>
</evidence>
<keyword evidence="3" id="KW-0539">Nucleus</keyword>
<dbReference type="PANTHER" id="PTHR22792">
    <property type="entry name" value="LUPUS LA PROTEIN-RELATED"/>
    <property type="match status" value="1"/>
</dbReference>
<feature type="compositionally biased region" description="Acidic residues" evidence="5">
    <location>
        <begin position="1"/>
        <end position="11"/>
    </location>
</feature>
<dbReference type="PROSITE" id="PS50961">
    <property type="entry name" value="HTH_LA"/>
    <property type="match status" value="1"/>
</dbReference>
<feature type="region of interest" description="Disordered" evidence="5">
    <location>
        <begin position="1"/>
        <end position="26"/>
    </location>
</feature>
<dbReference type="InterPro" id="IPR014886">
    <property type="entry name" value="La_xRRM"/>
</dbReference>
<evidence type="ECO:0000313" key="9">
    <source>
        <dbReference type="EMBL" id="NOV44085.1"/>
    </source>
</evidence>
<name>A0A6M2DCZ8_XENCH</name>
<dbReference type="GO" id="GO:0008033">
    <property type="term" value="P:tRNA processing"/>
    <property type="evidence" value="ECO:0007669"/>
    <property type="project" value="TreeGrafter"/>
</dbReference>
<evidence type="ECO:0000256" key="5">
    <source>
        <dbReference type="SAM" id="MobiDB-lite"/>
    </source>
</evidence>
<dbReference type="Gene3D" id="1.10.10.10">
    <property type="entry name" value="Winged helix-like DNA-binding domain superfamily/Winged helix DNA-binding domain"/>
    <property type="match status" value="1"/>
</dbReference>
<dbReference type="InterPro" id="IPR002344">
    <property type="entry name" value="Lupus_La"/>
</dbReference>
<dbReference type="GO" id="GO:1990904">
    <property type="term" value="C:ribonucleoprotein complex"/>
    <property type="evidence" value="ECO:0007669"/>
    <property type="project" value="UniProtKB-UniRule"/>
</dbReference>
<dbReference type="SUPFAM" id="SSF46785">
    <property type="entry name" value="Winged helix' DNA-binding domain"/>
    <property type="match status" value="1"/>
</dbReference>
<evidence type="ECO:0000256" key="2">
    <source>
        <dbReference type="ARBA" id="ARBA00022884"/>
    </source>
</evidence>
<dbReference type="PROSITE" id="PS51939">
    <property type="entry name" value="XRRM"/>
    <property type="match status" value="1"/>
</dbReference>
<dbReference type="Pfam" id="PF08777">
    <property type="entry name" value="RRM_3"/>
    <property type="match status" value="1"/>
</dbReference>
<dbReference type="InterPro" id="IPR006630">
    <property type="entry name" value="La_HTH"/>
</dbReference>
<dbReference type="InterPro" id="IPR012677">
    <property type="entry name" value="Nucleotide-bd_a/b_plait_sf"/>
</dbReference>
<dbReference type="PANTHER" id="PTHR22792:SF166">
    <property type="entry name" value="LUPUS LA PROTEIN HOMOLOG"/>
    <property type="match status" value="1"/>
</dbReference>
<organism evidence="9">
    <name type="scientific">Xenopsylla cheopis</name>
    <name type="common">Oriental rat flea</name>
    <name type="synonym">Pulex cheopis</name>
    <dbReference type="NCBI Taxonomy" id="163159"/>
    <lineage>
        <taxon>Eukaryota</taxon>
        <taxon>Metazoa</taxon>
        <taxon>Ecdysozoa</taxon>
        <taxon>Arthropoda</taxon>
        <taxon>Hexapoda</taxon>
        <taxon>Insecta</taxon>
        <taxon>Pterygota</taxon>
        <taxon>Neoptera</taxon>
        <taxon>Endopterygota</taxon>
        <taxon>Siphonaptera</taxon>
        <taxon>Pulicidae</taxon>
        <taxon>Xenopsyllinae</taxon>
        <taxon>Xenopsylla</taxon>
    </lineage>
</organism>
<accession>A0A6M2DCZ8</accession>
<dbReference type="GO" id="GO:0003729">
    <property type="term" value="F:mRNA binding"/>
    <property type="evidence" value="ECO:0007669"/>
    <property type="project" value="TreeGrafter"/>
</dbReference>
<dbReference type="Pfam" id="PF05383">
    <property type="entry name" value="La"/>
    <property type="match status" value="1"/>
</dbReference>
<sequence>MAEENGTEDAPAEVTSETVSTEQTVKEVKTEFTAGDEVLKEAKTEVTAGDEVVKDPKTELTAGDEISELEKNIIRQVEYYFGDNNLPRDKFLQEQIKLDDGWVSLTVLLTFKRLSSMTTNQEVIIKALLKSTNDLLEISEDRSKIRRSLGRPIPQMNEERRAELVGRTLYVKGFPLDSKLDSILDFFKNYDFVENVIMRTYVDKATKEHGFKGSVFATFAKKEQAEKFLEIEKVTYLDQDLVCMFQNDYYKMKKSAGKPKNNPSNNSMNDTLRPPNGTVIHLEGLPENATREDIKEVFIDLDAEIAYVDYQKGDKAGWIRLHNEDSAKEIIKKIKDGKLEICKAEVTTRLLEGEEETKFLDKVVEDIKNRRQKMEHNRRGGRGNRGGRGGGKGGRGGWNNRKRKADNENGAPPSKH</sequence>
<proteinExistence type="predicted"/>
<dbReference type="PRINTS" id="PR00302">
    <property type="entry name" value="LUPUSLA"/>
</dbReference>
<protein>
    <submittedName>
        <fullName evidence="9">Putative rna-binding protein la</fullName>
    </submittedName>
</protein>
<evidence type="ECO:0000259" key="8">
    <source>
        <dbReference type="PROSITE" id="PS51939"/>
    </source>
</evidence>
<dbReference type="EMBL" id="GIIL01000359">
    <property type="protein sequence ID" value="NOV44085.1"/>
    <property type="molecule type" value="Transcribed_RNA"/>
</dbReference>
<feature type="compositionally biased region" description="Low complexity" evidence="5">
    <location>
        <begin position="13"/>
        <end position="23"/>
    </location>
</feature>
<feature type="compositionally biased region" description="Gly residues" evidence="5">
    <location>
        <begin position="383"/>
        <end position="397"/>
    </location>
</feature>
<evidence type="ECO:0000256" key="3">
    <source>
        <dbReference type="ARBA" id="ARBA00023242"/>
    </source>
</evidence>